<gene>
    <name evidence="1" type="ORF">SAMN04489746_0797</name>
</gene>
<evidence type="ECO:0008006" key="3">
    <source>
        <dbReference type="Google" id="ProtNLM"/>
    </source>
</evidence>
<name>A0AB38A6C5_9ACTN</name>
<evidence type="ECO:0000313" key="1">
    <source>
        <dbReference type="EMBL" id="SEB64436.1"/>
    </source>
</evidence>
<evidence type="ECO:0000313" key="2">
    <source>
        <dbReference type="Proteomes" id="UP000183687"/>
    </source>
</evidence>
<dbReference type="PANTHER" id="PTHR10000">
    <property type="entry name" value="PHOSPHOSERINE PHOSPHATASE"/>
    <property type="match status" value="1"/>
</dbReference>
<dbReference type="AlphaFoldDB" id="A0AB38A6C5"/>
<dbReference type="SUPFAM" id="SSF56784">
    <property type="entry name" value="HAD-like"/>
    <property type="match status" value="1"/>
</dbReference>
<accession>A0AB38A6C5</accession>
<dbReference type="EMBL" id="FNSH01000001">
    <property type="protein sequence ID" value="SEB64436.1"/>
    <property type="molecule type" value="Genomic_DNA"/>
</dbReference>
<protein>
    <recommendedName>
        <fullName evidence="3">Hydroxymethylpyrimidine pyrophosphatase</fullName>
    </recommendedName>
</protein>
<dbReference type="PANTHER" id="PTHR10000:SF8">
    <property type="entry name" value="HAD SUPERFAMILY HYDROLASE-LIKE, TYPE 3"/>
    <property type="match status" value="1"/>
</dbReference>
<dbReference type="RefSeq" id="WP_002563110.1">
    <property type="nucleotide sequence ID" value="NZ_CALJSN010000007.1"/>
</dbReference>
<dbReference type="InterPro" id="IPR023214">
    <property type="entry name" value="HAD_sf"/>
</dbReference>
<dbReference type="Pfam" id="PF08282">
    <property type="entry name" value="Hydrolase_3"/>
    <property type="match status" value="1"/>
</dbReference>
<dbReference type="Proteomes" id="UP000183687">
    <property type="component" value="Unassembled WGS sequence"/>
</dbReference>
<organism evidence="1 2">
    <name type="scientific">Atopobium minutum</name>
    <dbReference type="NCBI Taxonomy" id="1381"/>
    <lineage>
        <taxon>Bacteria</taxon>
        <taxon>Bacillati</taxon>
        <taxon>Actinomycetota</taxon>
        <taxon>Coriobacteriia</taxon>
        <taxon>Coriobacteriales</taxon>
        <taxon>Atopobiaceae</taxon>
        <taxon>Atopobium</taxon>
    </lineage>
</organism>
<reference evidence="1 2" key="1">
    <citation type="submission" date="2016-10" db="EMBL/GenBank/DDBJ databases">
        <authorList>
            <person name="Varghese N."/>
            <person name="Submissions S."/>
        </authorList>
    </citation>
    <scope>NUCLEOTIDE SEQUENCE [LARGE SCALE GENOMIC DNA]</scope>
    <source>
        <strain evidence="1 2">DSM 20586</strain>
    </source>
</reference>
<dbReference type="Gene3D" id="3.40.50.1000">
    <property type="entry name" value="HAD superfamily/HAD-like"/>
    <property type="match status" value="2"/>
</dbReference>
<sequence length="325" mass="35582">MNTPTRHTTLHFAAQSPDSTLATPTFPTAPISAQDKARLAKIHYVMTDLDGTMLTGASAVQNSSHLPSARLIQTLIDLRRAGIIVVPVSGRNRAMTFEDSRILGFDAWIAEMGGLICTKSGSQPEWVYFTGDMPYNHASLKTPHDRICETGIVDELIARYPGKLETYHDNYVGFEYREVSVALRGSVEAFEVQALLDSCPLPLYLADNGLVKRMNGSTTLQDVDMAHPQDIHTYHIMPHGLTKGSGIGKFAQLLHIEKDQMLAAGDSPADCEMADFVGTFLFMSNGFEHTDAAAKLTKHPNTYVSTRPSTDGWCDAMQALLAAHN</sequence>
<dbReference type="InterPro" id="IPR036412">
    <property type="entry name" value="HAD-like_sf"/>
</dbReference>
<dbReference type="GO" id="GO:0005829">
    <property type="term" value="C:cytosol"/>
    <property type="evidence" value="ECO:0007669"/>
    <property type="project" value="TreeGrafter"/>
</dbReference>
<dbReference type="GO" id="GO:0000287">
    <property type="term" value="F:magnesium ion binding"/>
    <property type="evidence" value="ECO:0007669"/>
    <property type="project" value="TreeGrafter"/>
</dbReference>
<dbReference type="GO" id="GO:0016791">
    <property type="term" value="F:phosphatase activity"/>
    <property type="evidence" value="ECO:0007669"/>
    <property type="project" value="TreeGrafter"/>
</dbReference>
<comment type="caution">
    <text evidence="1">The sequence shown here is derived from an EMBL/GenBank/DDBJ whole genome shotgun (WGS) entry which is preliminary data.</text>
</comment>
<proteinExistence type="predicted"/>